<name>A0ACC2B0S3_DIPCM</name>
<dbReference type="EMBL" id="CM055109">
    <property type="protein sequence ID" value="KAJ7523408.1"/>
    <property type="molecule type" value="Genomic_DNA"/>
</dbReference>
<gene>
    <name evidence="1" type="ORF">O6H91_18G050100</name>
</gene>
<keyword evidence="2" id="KW-1185">Reference proteome</keyword>
<evidence type="ECO:0000313" key="2">
    <source>
        <dbReference type="Proteomes" id="UP001162992"/>
    </source>
</evidence>
<organism evidence="1 2">
    <name type="scientific">Diphasiastrum complanatum</name>
    <name type="common">Issler's clubmoss</name>
    <name type="synonym">Lycopodium complanatum</name>
    <dbReference type="NCBI Taxonomy" id="34168"/>
    <lineage>
        <taxon>Eukaryota</taxon>
        <taxon>Viridiplantae</taxon>
        <taxon>Streptophyta</taxon>
        <taxon>Embryophyta</taxon>
        <taxon>Tracheophyta</taxon>
        <taxon>Lycopodiopsida</taxon>
        <taxon>Lycopodiales</taxon>
        <taxon>Lycopodiaceae</taxon>
        <taxon>Lycopodioideae</taxon>
        <taxon>Diphasiastrum</taxon>
    </lineage>
</organism>
<sequence>MEGDNQRSRDENSNEPAILQLYGWAGSPLPVSHFVAASLSPSFETLLLLSVEQELMLMPLRGSSSPASTTSPAEDTFKTPGTFALKPQSDTLSASPFAAETRSPMLNFPAQETPFFTPSSTPFWDGPPESPSNQPMPLPSSTSLQFPFISGVSSFAWGCLGDGYGDNRNSRTFKELLFIVGSEGLAIHGFIRKMGRSDGLPTSTSEGGINRIGVSRSGDESTSNGGSSKGQWRNWGLLGLAGNVRHMVPEGVETTTKYNGQNLRYREDGYDRGKRKARVFDKDEVDEIEWPPDTGAPSAANDSTMHCANNGLVTFVVDTELNQSRDGLELRFLEPQVWPSSAEIVSFTVPYGSAPFSSLTAFVEENGRTTNSNSLSLQTGGLSSKTTANSPMKDDKVYRISKLFSSSSRNQVGFVLSVESHLSSGGVITGSYEHDKLGVPETAEGDGSMEERFSQEEGFVLIATVYTWGLKWVSSVNLCDELCSTLPFQAWVDFALAGNQLLGLQHDGRLFSWSALSGKLLTCINVITDCGLTSVGGSEANLFPEQGKGTRKLFQFSKLVVSETSLLAAAIDKHGHTFLVSVNDRSPKTGNSRIGFHDTHIVPSWEIAGSHVGIAEPSNCRAHSCWLMSFGREINSQDRHFARMKASTEYRASGFTTRLSLLHQRSRRPCAPNDQPARKIYFSSECASSVGNVALNPYGLSRLFYSKASGPSIVVQDALRVMDCTFDERELAQKQAIVNAEVLAFAHQGLLYLVLRTGLRVVLPPVAIHSAYTRIEKVGLQVRWWLTGAVDGTLSNLHAALVLPMHVGERLELWKMEVLDRALIYDGLEEAEHLCLQNGWSLQLAKLRMLQLSLHYLRADEIERGLENLVPVGAAEAGVVRVLFATIEHMLNRFGSDNELAQASRLLALAARFITGLLRKYGVEEWHQRRQWSEQNQAIVVLGSPIYQQPAKPAWSRTTRKLSRSLSELSRFLEVTRSLQDHLHARRKRPKPKKGELGGDTSSISADGLQRYKNNSESTSHAPLILNDSDDGVDIEEAWSVAQRSATENMGYHAIAISGAGVPGVSLWPGSSWEVGMGGAIEDGPGRNISPQESAREMLVRWETQNLDIAAIVRDALRAGRVPLAVVQLHRMRQRGLEDDSPENQAEIDDVFKEVQQVGRAIVYKLLIKGKMAVALAALRRLGEDIEVSLRELAFGSIRRQLRQQAAKELRRHSHLTSRELEVLEVITLLEKAYPSSSFSSVYGLRQRLAMDHLLVDNEQGFNHTIKLRIICNDGLPRGFDIECGDVDGAVLGSWSKLSDKHFVDEVPANQENAAVSYWAAAAVWLSAWNKHTIHRMLLEQRFLIEERSWEARMEYSIAHQQWEDVSSLLDEIPPSILQEQDLHVRLDCKNSYDPFVLRATLSHISSENFKASPRNGSSGLQVDAVDAIIPKVKVLAFKLGSVCTPWIREKIEEKLATIHIFLRTYWSSTTELMALSARAGLVFERHLSRVHDIKPREGEASHSRGGKGRDFGKDTIRAVHDLVVQHCIRNHAPHLLQLYLDHHGLGLDRFSASHILAVMGDCQWARWLLLSRLKGREYDASFANARTILAPKATLGGNLQLPDMENFIPTIDDLAEAGGEIVALSTMMYAPVPVQKCLCTGSITRHVGPSCQCTLENLQPGLQRFPTLWRSLVASCFGHERWGNSSTYAIRDLASRTELAGYLQWRDSLFSSASGDTSLLSMLPQRVPKGVRRLLQIYIQGPIGGGQATDAILWEAAISKSIEEELYAHSSEDVEFGVERHLRRGRALAAFNCLLGLRGQQVLTRGTGLHMKSLHGQVYSSSEVQALLSPLTPEEEKMLVSVMPLAVTNFENLVVVSACASFLELCGLSASMLRIDVAVLRRIADFYKAAETNALSGAGMPSNLDSTAFGHGESIAILLAQSLADEYIKEGTDLFSAKTKLHGSQRSTAIGTNKVFLAILQKLEKASLKEDSTRKGESTAGSWLLTGAGEGARLRAMQRTMSEQWSLVTSFCRVHQLPLSTTYLSVLAKDNDWVGFLAEAQIEGCPLAQLIKVASEEFSDPRIKSHLLTVLRSLPAASQQLPVIDSSSQYKLSINQTVSVPAELFALLAEFEHRKHPGKALLSKAKDLRWPLLAIIASCFPDVTSFSCLTVWLEITAARHTSSIRVNDAAAHVAISVGAAVEATNALPPSSRVISFRYNRKSAKRHRRMSLERTDGQSHGHNLAAADGQVASNSTLVDAESPPLTVPSKQSDQEQRGKQLIEGQINLAAASDEQQLLVRMLAVLCEQQRFLPLLRAFELFTPASPLLPFIRFLQAFSQMRLSEASAHLTSFSVLVKDEIHHMQITNLRSARSMIIWITAAAVTAADAVLATCPSAYERRCLLQLLATANFGDGGSAAIRYGRLHWKVKLAEPALRQGSEAVVQGTAVEDEALLTALEERGLWEEARSWALQLDLSGQQSASAVHHVTAAQAEALVTEWKELLWDVPEERAALWGHCQALFTRHAFPAHQAGIFFLRHAEEIEHEIAPAELHAILLLALRWLSGSMTNSSLAYPLHLLRELETRVWLLAVKSELNMRDENSKVPATSIQSTLVQGFSPDSTAAAPSISLNPVDQTAIAISGVDSHLQKAQNRQVDVPPDESKESGRGASLTTGMGSRHEVKLKRRLKGHGQYKRIHLEIAGRDSEESPQKVVESGTTLADHERITAREEGGPKQQQSVTNWEERVGKGEVEGAILALLEVGQVSAAKQLQEKLSPTHVPLELLLVETAQNVAMLSNPLSKGLVTSSMLPGPVVDHLNSLGLVKDISSVSPLEILGTITGVCGKDCGRGFCERIMTVSQVANFLELPFSEAFQKQPSELLQLLALKGQDALAEAQLLVSTHVMNAASIARILAESFLKGLFAAHRGGYMNSSQREEGPAPLLWRPSDFVQWAQLCPSEPELGHALMRLVISGHDMPHACEVELIILAHHFYESSACLDGMDVLVALAATRVESYVAEGDFSALARLVTGVSNFQALRFVLDLLIENGQLELLLKKRAGVDATKESSASIRGFRMAVLSALKHFNPHDLDAFAMVFSHFNMAHEMAALLESRARKGLLQHWVARHDFDQNEELLEIMRFFVEASEVYGGIDCGNRTRWCCAQASLISLQLRMPESTWLNLTDTNARRLLVEQRRFQEALIVAEAYGLNQSAEWVPVLWYQMSSAGWIEQFLSEFVISLPLPGNMLMELARFYRAEVTARGDQVNFSKWLTPGGMPSELPRYLGKSFRSILKHVRDIRLRIQLATVATGFPDVVDACMRTLDKVPDTAGPLILKKGHGGTYVPLM</sequence>
<proteinExistence type="predicted"/>
<accession>A0ACC2B0S3</accession>
<reference evidence="2" key="1">
    <citation type="journal article" date="2024" name="Proc. Natl. Acad. Sci. U.S.A.">
        <title>Extraordinary preservation of gene collinearity over three hundred million years revealed in homosporous lycophytes.</title>
        <authorList>
            <person name="Li C."/>
            <person name="Wickell D."/>
            <person name="Kuo L.Y."/>
            <person name="Chen X."/>
            <person name="Nie B."/>
            <person name="Liao X."/>
            <person name="Peng D."/>
            <person name="Ji J."/>
            <person name="Jenkins J."/>
            <person name="Williams M."/>
            <person name="Shu S."/>
            <person name="Plott C."/>
            <person name="Barry K."/>
            <person name="Rajasekar S."/>
            <person name="Grimwood J."/>
            <person name="Han X."/>
            <person name="Sun S."/>
            <person name="Hou Z."/>
            <person name="He W."/>
            <person name="Dai G."/>
            <person name="Sun C."/>
            <person name="Schmutz J."/>
            <person name="Leebens-Mack J.H."/>
            <person name="Li F.W."/>
            <person name="Wang L."/>
        </authorList>
    </citation>
    <scope>NUCLEOTIDE SEQUENCE [LARGE SCALE GENOMIC DNA]</scope>
    <source>
        <strain evidence="2">cv. PW_Plant_1</strain>
    </source>
</reference>
<evidence type="ECO:0000313" key="1">
    <source>
        <dbReference type="EMBL" id="KAJ7523408.1"/>
    </source>
</evidence>
<dbReference type="Proteomes" id="UP001162992">
    <property type="component" value="Chromosome 18"/>
</dbReference>
<protein>
    <submittedName>
        <fullName evidence="1">Uncharacterized protein</fullName>
    </submittedName>
</protein>
<comment type="caution">
    <text evidence="1">The sequence shown here is derived from an EMBL/GenBank/DDBJ whole genome shotgun (WGS) entry which is preliminary data.</text>
</comment>